<dbReference type="RefSeq" id="XP_033603827.1">
    <property type="nucleotide sequence ID" value="XM_033746611.1"/>
</dbReference>
<evidence type="ECO:0000313" key="2">
    <source>
        <dbReference type="EMBL" id="KAF2761376.1"/>
    </source>
</evidence>
<feature type="signal peptide" evidence="1">
    <location>
        <begin position="1"/>
        <end position="22"/>
    </location>
</feature>
<feature type="chain" id="PRO_5025550954" description="Extracellular membrane protein CFEM domain-containing protein" evidence="1">
    <location>
        <begin position="23"/>
        <end position="223"/>
    </location>
</feature>
<accession>A0A6A6WHA9</accession>
<proteinExistence type="predicted"/>
<name>A0A6A6WHA9_9PEZI</name>
<evidence type="ECO:0000256" key="1">
    <source>
        <dbReference type="SAM" id="SignalP"/>
    </source>
</evidence>
<organism evidence="2 3">
    <name type="scientific">Pseudovirgaria hyperparasitica</name>
    <dbReference type="NCBI Taxonomy" id="470096"/>
    <lineage>
        <taxon>Eukaryota</taxon>
        <taxon>Fungi</taxon>
        <taxon>Dikarya</taxon>
        <taxon>Ascomycota</taxon>
        <taxon>Pezizomycotina</taxon>
        <taxon>Dothideomycetes</taxon>
        <taxon>Dothideomycetes incertae sedis</taxon>
        <taxon>Acrospermales</taxon>
        <taxon>Acrospermaceae</taxon>
        <taxon>Pseudovirgaria</taxon>
    </lineage>
</organism>
<reference evidence="2" key="1">
    <citation type="journal article" date="2020" name="Stud. Mycol.">
        <title>101 Dothideomycetes genomes: a test case for predicting lifestyles and emergence of pathogens.</title>
        <authorList>
            <person name="Haridas S."/>
            <person name="Albert R."/>
            <person name="Binder M."/>
            <person name="Bloem J."/>
            <person name="Labutti K."/>
            <person name="Salamov A."/>
            <person name="Andreopoulos B."/>
            <person name="Baker S."/>
            <person name="Barry K."/>
            <person name="Bills G."/>
            <person name="Bluhm B."/>
            <person name="Cannon C."/>
            <person name="Castanera R."/>
            <person name="Culley D."/>
            <person name="Daum C."/>
            <person name="Ezra D."/>
            <person name="Gonzalez J."/>
            <person name="Henrissat B."/>
            <person name="Kuo A."/>
            <person name="Liang C."/>
            <person name="Lipzen A."/>
            <person name="Lutzoni F."/>
            <person name="Magnuson J."/>
            <person name="Mondo S."/>
            <person name="Nolan M."/>
            <person name="Ohm R."/>
            <person name="Pangilinan J."/>
            <person name="Park H.-J."/>
            <person name="Ramirez L."/>
            <person name="Alfaro M."/>
            <person name="Sun H."/>
            <person name="Tritt A."/>
            <person name="Yoshinaga Y."/>
            <person name="Zwiers L.-H."/>
            <person name="Turgeon B."/>
            <person name="Goodwin S."/>
            <person name="Spatafora J."/>
            <person name="Crous P."/>
            <person name="Grigoriev I."/>
        </authorList>
    </citation>
    <scope>NUCLEOTIDE SEQUENCE</scope>
    <source>
        <strain evidence="2">CBS 121739</strain>
    </source>
</reference>
<evidence type="ECO:0000313" key="3">
    <source>
        <dbReference type="Proteomes" id="UP000799437"/>
    </source>
</evidence>
<gene>
    <name evidence="2" type="ORF">EJ05DRAFT_497927</name>
</gene>
<keyword evidence="1" id="KW-0732">Signal</keyword>
<dbReference type="GeneID" id="54487665"/>
<dbReference type="EMBL" id="ML996567">
    <property type="protein sequence ID" value="KAF2761376.1"/>
    <property type="molecule type" value="Genomic_DNA"/>
</dbReference>
<keyword evidence="3" id="KW-1185">Reference proteome</keyword>
<evidence type="ECO:0008006" key="4">
    <source>
        <dbReference type="Google" id="ProtNLM"/>
    </source>
</evidence>
<sequence length="223" mass="23759">MATNPFDQLLLIITSFTCLISGLSTRFSTNAAGMNAEVNADLPPCSFNYVANLFETSCDTSNGCFGWCTDFAALDKIRRTLFNICDCEDLDKLHHAAVEMCQNPSLPGFTSLMSGTEKVCTSSVSSLAVGPNTEVSPLPIVTTANLGSGRVSTPTNWRTSVPKQEAMSTTVSSISALLTGSDAPIDVSPGMGAASVLISVSQFSRSWRAFFSIIAVEVVFWEL</sequence>
<dbReference type="Proteomes" id="UP000799437">
    <property type="component" value="Unassembled WGS sequence"/>
</dbReference>
<protein>
    <recommendedName>
        <fullName evidence="4">Extracellular membrane protein CFEM domain-containing protein</fullName>
    </recommendedName>
</protein>
<dbReference type="AlphaFoldDB" id="A0A6A6WHA9"/>